<gene>
    <name evidence="1" type="ORF">sS8_1665</name>
</gene>
<dbReference type="AlphaFoldDB" id="A0A250KQ12"/>
<organism evidence="1 2">
    <name type="scientific">Methylocaldum marinum</name>
    <dbReference type="NCBI Taxonomy" id="1432792"/>
    <lineage>
        <taxon>Bacteria</taxon>
        <taxon>Pseudomonadati</taxon>
        <taxon>Pseudomonadota</taxon>
        <taxon>Gammaproteobacteria</taxon>
        <taxon>Methylococcales</taxon>
        <taxon>Methylococcaceae</taxon>
        <taxon>Methylocaldum</taxon>
    </lineage>
</organism>
<dbReference type="Pfam" id="PF09571">
    <property type="entry name" value="RE_XcyI"/>
    <property type="match status" value="1"/>
</dbReference>
<dbReference type="EMBL" id="AP017928">
    <property type="protein sequence ID" value="BBA33622.1"/>
    <property type="molecule type" value="Genomic_DNA"/>
</dbReference>
<sequence>MFGFNQKAFYSAEFGVSGFKAMEEFGRLNEGQKASLSALCKALIDSACALVEGIGADRLSRELLDDLALLTVGPQLRGGANVKKGAEGIVRVFEAIHLIVQHAATSSSSGKIEIENAAGRKVSIAFAPDPDIVIREEMTKGKFRNIIAVEVKGGTDFSNIHNRIGEAEKNHQKAKASGYVECWTVVNVDRIDLDMAKRESPSTNRFYRLSTLINGRSEDYEDFKDRIISLTGIRNN</sequence>
<protein>
    <submittedName>
        <fullName evidence="1">Type-2 restriction enzyme Cfr9I</fullName>
    </submittedName>
</protein>
<dbReference type="Proteomes" id="UP000266313">
    <property type="component" value="Chromosome"/>
</dbReference>
<dbReference type="KEGG" id="mmai:sS8_1665"/>
<proteinExistence type="predicted"/>
<keyword evidence="2" id="KW-1185">Reference proteome</keyword>
<reference evidence="1 2" key="1">
    <citation type="submission" date="2016-12" db="EMBL/GenBank/DDBJ databases">
        <title>Genome sequencing of Methylocaldum marinum.</title>
        <authorList>
            <person name="Takeuchi M."/>
            <person name="Kamagata Y."/>
            <person name="Hiraoka S."/>
            <person name="Oshima K."/>
            <person name="Hattori M."/>
            <person name="Iwasaki W."/>
        </authorList>
    </citation>
    <scope>NUCLEOTIDE SEQUENCE [LARGE SCALE GENOMIC DNA]</scope>
    <source>
        <strain evidence="1 2">S8</strain>
    </source>
</reference>
<dbReference type="GO" id="GO:0009036">
    <property type="term" value="F:type II site-specific deoxyribonuclease activity"/>
    <property type="evidence" value="ECO:0007669"/>
    <property type="project" value="InterPro"/>
</dbReference>
<accession>A0A250KQ12</accession>
<dbReference type="InterPro" id="IPR019071">
    <property type="entry name" value="Restrct_endonuc_II_XcyI"/>
</dbReference>
<dbReference type="REBASE" id="215491">
    <property type="entry name" value="MmaS8ORFBP"/>
</dbReference>
<evidence type="ECO:0000313" key="1">
    <source>
        <dbReference type="EMBL" id="BBA33622.1"/>
    </source>
</evidence>
<evidence type="ECO:0000313" key="2">
    <source>
        <dbReference type="Proteomes" id="UP000266313"/>
    </source>
</evidence>
<dbReference type="GO" id="GO:0009307">
    <property type="term" value="P:DNA restriction-modification system"/>
    <property type="evidence" value="ECO:0007669"/>
    <property type="project" value="InterPro"/>
</dbReference>
<name>A0A250KQ12_9GAMM</name>
<dbReference type="GO" id="GO:0000287">
    <property type="term" value="F:magnesium ion binding"/>
    <property type="evidence" value="ECO:0007669"/>
    <property type="project" value="InterPro"/>
</dbReference>
<dbReference type="GO" id="GO:0003677">
    <property type="term" value="F:DNA binding"/>
    <property type="evidence" value="ECO:0007669"/>
    <property type="project" value="InterPro"/>
</dbReference>